<dbReference type="Gene3D" id="1.10.10.10">
    <property type="entry name" value="Winged helix-like DNA-binding domain superfamily/Winged helix DNA-binding domain"/>
    <property type="match status" value="1"/>
</dbReference>
<dbReference type="RefSeq" id="WP_200341666.1">
    <property type="nucleotide sequence ID" value="NZ_NRRL01000045.1"/>
</dbReference>
<dbReference type="InterPro" id="IPR012318">
    <property type="entry name" value="HTH_CRP"/>
</dbReference>
<dbReference type="CDD" id="cd00038">
    <property type="entry name" value="CAP_ED"/>
    <property type="match status" value="1"/>
</dbReference>
<dbReference type="SUPFAM" id="SSF51206">
    <property type="entry name" value="cAMP-binding domain-like"/>
    <property type="match status" value="1"/>
</dbReference>
<evidence type="ECO:0000256" key="1">
    <source>
        <dbReference type="ARBA" id="ARBA00023015"/>
    </source>
</evidence>
<evidence type="ECO:0000259" key="5">
    <source>
        <dbReference type="PROSITE" id="PS50042"/>
    </source>
</evidence>
<evidence type="ECO:0000313" key="7">
    <source>
        <dbReference type="EMBL" id="MBK1669334.1"/>
    </source>
</evidence>
<evidence type="ECO:0008006" key="9">
    <source>
        <dbReference type="Google" id="ProtNLM"/>
    </source>
</evidence>
<sequence>MRPGAKALHNKLSLFIDFEDNDVDALDSLIDAAHQRIPRGNDIVTEGESHTLGYVILDGWAASCKTLPDGRRQILSFLMPGDIVGLFAPVSAVCTASVATLNDVEVATFTPDELVTVTSRSPRLGVALGWAAAREHEILAEHLVNVGRRSAAERVAHLFLELWARLRVRGLTDGKRFTIPVTQTIIADTLGLSVVHVNRTLRQLSNQGILESNREKATILDLDRLQDLAGFSEDFLLNHYAPRTLRRRVDSLDGTRTDPGAGTGRRTKDRHATTS</sequence>
<feature type="region of interest" description="Disordered" evidence="4">
    <location>
        <begin position="250"/>
        <end position="275"/>
    </location>
</feature>
<feature type="domain" description="Cyclic nucleotide-binding" evidence="5">
    <location>
        <begin position="14"/>
        <end position="88"/>
    </location>
</feature>
<dbReference type="InterPro" id="IPR000595">
    <property type="entry name" value="cNMP-bd_dom"/>
</dbReference>
<organism evidence="7 8">
    <name type="scientific">Rhodovibrio sodomensis</name>
    <dbReference type="NCBI Taxonomy" id="1088"/>
    <lineage>
        <taxon>Bacteria</taxon>
        <taxon>Pseudomonadati</taxon>
        <taxon>Pseudomonadota</taxon>
        <taxon>Alphaproteobacteria</taxon>
        <taxon>Rhodospirillales</taxon>
        <taxon>Rhodovibrionaceae</taxon>
        <taxon>Rhodovibrio</taxon>
    </lineage>
</organism>
<name>A0ABS1DHK8_9PROT</name>
<keyword evidence="1" id="KW-0805">Transcription regulation</keyword>
<dbReference type="SUPFAM" id="SSF46785">
    <property type="entry name" value="Winged helix' DNA-binding domain"/>
    <property type="match status" value="1"/>
</dbReference>
<evidence type="ECO:0000313" key="8">
    <source>
        <dbReference type="Proteomes" id="UP001296873"/>
    </source>
</evidence>
<dbReference type="Gene3D" id="2.60.120.10">
    <property type="entry name" value="Jelly Rolls"/>
    <property type="match status" value="1"/>
</dbReference>
<protein>
    <recommendedName>
        <fullName evidence="9">Crp/Fnr family transcriptional regulator</fullName>
    </recommendedName>
</protein>
<reference evidence="7 8" key="1">
    <citation type="journal article" date="2020" name="Microorganisms">
        <title>Osmotic Adaptation and Compatible Solute Biosynthesis of Phototrophic Bacteria as Revealed from Genome Analyses.</title>
        <authorList>
            <person name="Imhoff J.F."/>
            <person name="Rahn T."/>
            <person name="Kunzel S."/>
            <person name="Keller A."/>
            <person name="Neulinger S.C."/>
        </authorList>
    </citation>
    <scope>NUCLEOTIDE SEQUENCE [LARGE SCALE GENOMIC DNA]</scope>
    <source>
        <strain evidence="7 8">DSM 9895</strain>
    </source>
</reference>
<dbReference type="PANTHER" id="PTHR24567:SF68">
    <property type="entry name" value="DNA-BINDING TRANSCRIPTIONAL DUAL REGULATOR CRP"/>
    <property type="match status" value="1"/>
</dbReference>
<comment type="caution">
    <text evidence="7">The sequence shown here is derived from an EMBL/GenBank/DDBJ whole genome shotgun (WGS) entry which is preliminary data.</text>
</comment>
<dbReference type="PROSITE" id="PS50042">
    <property type="entry name" value="CNMP_BINDING_3"/>
    <property type="match status" value="1"/>
</dbReference>
<feature type="domain" description="HTH crp-type" evidence="6">
    <location>
        <begin position="149"/>
        <end position="223"/>
    </location>
</feature>
<dbReference type="PANTHER" id="PTHR24567">
    <property type="entry name" value="CRP FAMILY TRANSCRIPTIONAL REGULATORY PROTEIN"/>
    <property type="match status" value="1"/>
</dbReference>
<accession>A0ABS1DHK8</accession>
<dbReference type="Proteomes" id="UP001296873">
    <property type="component" value="Unassembled WGS sequence"/>
</dbReference>
<evidence type="ECO:0000256" key="4">
    <source>
        <dbReference type="SAM" id="MobiDB-lite"/>
    </source>
</evidence>
<dbReference type="Pfam" id="PF00027">
    <property type="entry name" value="cNMP_binding"/>
    <property type="match status" value="1"/>
</dbReference>
<evidence type="ECO:0000256" key="3">
    <source>
        <dbReference type="ARBA" id="ARBA00023163"/>
    </source>
</evidence>
<dbReference type="InterPro" id="IPR036390">
    <property type="entry name" value="WH_DNA-bd_sf"/>
</dbReference>
<keyword evidence="8" id="KW-1185">Reference proteome</keyword>
<keyword evidence="3" id="KW-0804">Transcription</keyword>
<dbReference type="InterPro" id="IPR014710">
    <property type="entry name" value="RmlC-like_jellyroll"/>
</dbReference>
<dbReference type="InterPro" id="IPR050397">
    <property type="entry name" value="Env_Response_Regulators"/>
</dbReference>
<gene>
    <name evidence="7" type="ORF">CKO28_14950</name>
</gene>
<dbReference type="Pfam" id="PF13545">
    <property type="entry name" value="HTH_Crp_2"/>
    <property type="match status" value="1"/>
</dbReference>
<evidence type="ECO:0000256" key="2">
    <source>
        <dbReference type="ARBA" id="ARBA00023125"/>
    </source>
</evidence>
<proteinExistence type="predicted"/>
<dbReference type="PROSITE" id="PS51063">
    <property type="entry name" value="HTH_CRP_2"/>
    <property type="match status" value="1"/>
</dbReference>
<keyword evidence="2" id="KW-0238">DNA-binding</keyword>
<dbReference type="InterPro" id="IPR018490">
    <property type="entry name" value="cNMP-bd_dom_sf"/>
</dbReference>
<dbReference type="SMART" id="SM00419">
    <property type="entry name" value="HTH_CRP"/>
    <property type="match status" value="1"/>
</dbReference>
<dbReference type="EMBL" id="NRRL01000045">
    <property type="protein sequence ID" value="MBK1669334.1"/>
    <property type="molecule type" value="Genomic_DNA"/>
</dbReference>
<evidence type="ECO:0000259" key="6">
    <source>
        <dbReference type="PROSITE" id="PS51063"/>
    </source>
</evidence>
<dbReference type="InterPro" id="IPR036388">
    <property type="entry name" value="WH-like_DNA-bd_sf"/>
</dbReference>